<dbReference type="Proteomes" id="UP000034600">
    <property type="component" value="Unassembled WGS sequence"/>
</dbReference>
<dbReference type="PANTHER" id="PTHR36503:SF3">
    <property type="entry name" value="BLR0126 PROTEIN"/>
    <property type="match status" value="1"/>
</dbReference>
<dbReference type="InterPro" id="IPR029068">
    <property type="entry name" value="Glyas_Bleomycin-R_OHBP_Dase"/>
</dbReference>
<organism evidence="2 3">
    <name type="scientific">Candidatus Jorgensenbacteria bacterium GW2011_GWC1_48_8</name>
    <dbReference type="NCBI Taxonomy" id="1618666"/>
    <lineage>
        <taxon>Bacteria</taxon>
        <taxon>Candidatus Joergenseniibacteriota</taxon>
    </lineage>
</organism>
<dbReference type="InterPro" id="IPR004360">
    <property type="entry name" value="Glyas_Fos-R_dOase_dom"/>
</dbReference>
<dbReference type="Pfam" id="PF00903">
    <property type="entry name" value="Glyoxalase"/>
    <property type="match status" value="1"/>
</dbReference>
<comment type="caution">
    <text evidence="2">The sequence shown here is derived from an EMBL/GenBank/DDBJ whole genome shotgun (WGS) entry which is preliminary data.</text>
</comment>
<dbReference type="PANTHER" id="PTHR36503">
    <property type="entry name" value="BLR2520 PROTEIN"/>
    <property type="match status" value="1"/>
</dbReference>
<feature type="domain" description="VOC" evidence="1">
    <location>
        <begin position="4"/>
        <end position="120"/>
    </location>
</feature>
<dbReference type="EMBL" id="LCPO01000008">
    <property type="protein sequence ID" value="KKU99026.1"/>
    <property type="molecule type" value="Genomic_DNA"/>
</dbReference>
<dbReference type="Gene3D" id="3.10.180.10">
    <property type="entry name" value="2,3-Dihydroxybiphenyl 1,2-Dioxygenase, domain 1"/>
    <property type="match status" value="1"/>
</dbReference>
<dbReference type="InterPro" id="IPR037523">
    <property type="entry name" value="VOC_core"/>
</dbReference>
<evidence type="ECO:0000313" key="3">
    <source>
        <dbReference type="Proteomes" id="UP000034600"/>
    </source>
</evidence>
<dbReference type="AlphaFoldDB" id="A0A0G1UY76"/>
<dbReference type="PROSITE" id="PS51819">
    <property type="entry name" value="VOC"/>
    <property type="match status" value="1"/>
</dbReference>
<name>A0A0G1UY76_9BACT</name>
<evidence type="ECO:0000313" key="2">
    <source>
        <dbReference type="EMBL" id="KKU99026.1"/>
    </source>
</evidence>
<accession>A0A0G1UY76</accession>
<sequence>MLKGVNSVLYYASDLGKTAQFYEELGFEVEKSGDTVKARLGDFALAFVDKNKSVIQKEAQFEPKGMGVFVYVEVDDVDDYFKSLKENGIKTSSEPRDWPWGKREFAVKDPDGYKLIFYQPIK</sequence>
<gene>
    <name evidence="2" type="ORF">UY32_C0008G0017</name>
</gene>
<dbReference type="SUPFAM" id="SSF54593">
    <property type="entry name" value="Glyoxalase/Bleomycin resistance protein/Dihydroxybiphenyl dioxygenase"/>
    <property type="match status" value="1"/>
</dbReference>
<reference evidence="2 3" key="1">
    <citation type="journal article" date="2015" name="Nature">
        <title>rRNA introns, odd ribosomes, and small enigmatic genomes across a large radiation of phyla.</title>
        <authorList>
            <person name="Brown C.T."/>
            <person name="Hug L.A."/>
            <person name="Thomas B.C."/>
            <person name="Sharon I."/>
            <person name="Castelle C.J."/>
            <person name="Singh A."/>
            <person name="Wilkins M.J."/>
            <person name="Williams K.H."/>
            <person name="Banfield J.F."/>
        </authorList>
    </citation>
    <scope>NUCLEOTIDE SEQUENCE [LARGE SCALE GENOMIC DNA]</scope>
</reference>
<proteinExistence type="predicted"/>
<protein>
    <recommendedName>
        <fullName evidence="1">VOC domain-containing protein</fullName>
    </recommendedName>
</protein>
<evidence type="ECO:0000259" key="1">
    <source>
        <dbReference type="PROSITE" id="PS51819"/>
    </source>
</evidence>